<dbReference type="OrthoDB" id="3265205at2759"/>
<evidence type="ECO:0000259" key="1">
    <source>
        <dbReference type="PROSITE" id="PS50011"/>
    </source>
</evidence>
<dbReference type="InParanoid" id="W4JXR5"/>
<dbReference type="GO" id="GO:0005524">
    <property type="term" value="F:ATP binding"/>
    <property type="evidence" value="ECO:0007669"/>
    <property type="project" value="InterPro"/>
</dbReference>
<protein>
    <recommendedName>
        <fullName evidence="1">Protein kinase domain-containing protein</fullName>
    </recommendedName>
</protein>
<dbReference type="InterPro" id="IPR011009">
    <property type="entry name" value="Kinase-like_dom_sf"/>
</dbReference>
<dbReference type="KEGG" id="hir:HETIRDRAFT_164248"/>
<gene>
    <name evidence="2" type="ORF">HETIRDRAFT_164248</name>
</gene>
<dbReference type="eggNOG" id="KOG1165">
    <property type="taxonomic scope" value="Eukaryota"/>
</dbReference>
<dbReference type="RefSeq" id="XP_009550249.1">
    <property type="nucleotide sequence ID" value="XM_009551954.1"/>
</dbReference>
<dbReference type="GeneID" id="20667905"/>
<dbReference type="SUPFAM" id="SSF56112">
    <property type="entry name" value="Protein kinase-like (PK-like)"/>
    <property type="match status" value="1"/>
</dbReference>
<organism evidence="2 3">
    <name type="scientific">Heterobasidion irregulare (strain TC 32-1)</name>
    <dbReference type="NCBI Taxonomy" id="747525"/>
    <lineage>
        <taxon>Eukaryota</taxon>
        <taxon>Fungi</taxon>
        <taxon>Dikarya</taxon>
        <taxon>Basidiomycota</taxon>
        <taxon>Agaricomycotina</taxon>
        <taxon>Agaricomycetes</taxon>
        <taxon>Russulales</taxon>
        <taxon>Bondarzewiaceae</taxon>
        <taxon>Heterobasidion</taxon>
        <taxon>Heterobasidion annosum species complex</taxon>
    </lineage>
</organism>
<dbReference type="Gene3D" id="1.10.510.10">
    <property type="entry name" value="Transferase(Phosphotransferase) domain 1"/>
    <property type="match status" value="1"/>
</dbReference>
<reference evidence="2 3" key="1">
    <citation type="journal article" date="2012" name="New Phytol.">
        <title>Insight into trade-off between wood decay and parasitism from the genome of a fungal forest pathogen.</title>
        <authorList>
            <person name="Olson A."/>
            <person name="Aerts A."/>
            <person name="Asiegbu F."/>
            <person name="Belbahri L."/>
            <person name="Bouzid O."/>
            <person name="Broberg A."/>
            <person name="Canback B."/>
            <person name="Coutinho P.M."/>
            <person name="Cullen D."/>
            <person name="Dalman K."/>
            <person name="Deflorio G."/>
            <person name="van Diepen L.T."/>
            <person name="Dunand C."/>
            <person name="Duplessis S."/>
            <person name="Durling M."/>
            <person name="Gonthier P."/>
            <person name="Grimwood J."/>
            <person name="Fossdal C.G."/>
            <person name="Hansson D."/>
            <person name="Henrissat B."/>
            <person name="Hietala A."/>
            <person name="Himmelstrand K."/>
            <person name="Hoffmeister D."/>
            <person name="Hogberg N."/>
            <person name="James T.Y."/>
            <person name="Karlsson M."/>
            <person name="Kohler A."/>
            <person name="Kues U."/>
            <person name="Lee Y.H."/>
            <person name="Lin Y.C."/>
            <person name="Lind M."/>
            <person name="Lindquist E."/>
            <person name="Lombard V."/>
            <person name="Lucas S."/>
            <person name="Lunden K."/>
            <person name="Morin E."/>
            <person name="Murat C."/>
            <person name="Park J."/>
            <person name="Raffaello T."/>
            <person name="Rouze P."/>
            <person name="Salamov A."/>
            <person name="Schmutz J."/>
            <person name="Solheim H."/>
            <person name="Stahlberg J."/>
            <person name="Velez H."/>
            <person name="de Vries R.P."/>
            <person name="Wiebenga A."/>
            <person name="Woodward S."/>
            <person name="Yakovlev I."/>
            <person name="Garbelotto M."/>
            <person name="Martin F."/>
            <person name="Grigoriev I.V."/>
            <person name="Stenlid J."/>
        </authorList>
    </citation>
    <scope>NUCLEOTIDE SEQUENCE [LARGE SCALE GENOMIC DNA]</scope>
    <source>
        <strain evidence="2 3">TC 32-1</strain>
    </source>
</reference>
<dbReference type="STRING" id="747525.W4JXR5"/>
<feature type="domain" description="Protein kinase" evidence="1">
    <location>
        <begin position="14"/>
        <end position="283"/>
    </location>
</feature>
<dbReference type="InterPro" id="IPR050235">
    <property type="entry name" value="CK1_Ser-Thr_kinase"/>
</dbReference>
<proteinExistence type="predicted"/>
<dbReference type="SMART" id="SM00220">
    <property type="entry name" value="S_TKc"/>
    <property type="match status" value="1"/>
</dbReference>
<name>W4JXR5_HETIT</name>
<dbReference type="InterPro" id="IPR000719">
    <property type="entry name" value="Prot_kinase_dom"/>
</dbReference>
<evidence type="ECO:0000313" key="2">
    <source>
        <dbReference type="EMBL" id="ETW78264.1"/>
    </source>
</evidence>
<dbReference type="EMBL" id="KI925462">
    <property type="protein sequence ID" value="ETW78264.1"/>
    <property type="molecule type" value="Genomic_DNA"/>
</dbReference>
<keyword evidence="3" id="KW-1185">Reference proteome</keyword>
<dbReference type="GO" id="GO:0004672">
    <property type="term" value="F:protein kinase activity"/>
    <property type="evidence" value="ECO:0007669"/>
    <property type="project" value="InterPro"/>
</dbReference>
<accession>W4JXR5</accession>
<dbReference type="PANTHER" id="PTHR11909">
    <property type="entry name" value="CASEIN KINASE-RELATED"/>
    <property type="match status" value="1"/>
</dbReference>
<dbReference type="PROSITE" id="PS50011">
    <property type="entry name" value="PROTEIN_KINASE_DOM"/>
    <property type="match status" value="1"/>
</dbReference>
<sequence>MLYIKPFTLINNRYSIRYLEESGGQGSVRLAMDTQLETWVAVKISPVDSGASQEGDVYAKLGPQPGFLAVLWSGTQDGVHLLVMDRLLCTLHKFLDFALLKRIRLPAEDIMAAIAFTLSPLRILHEHGFVHCDITPFNIGYKNARPHHPLCLFDLASAVPYVDSDGCHVEWQEVDGRTLYLSSEFSSVNIQLGQTPSRRNDLESLAYTAAYALRYPKPLPWSHLCNLFGADRKIARMKKECSNSELFGAFSCFALLLDYARGLGFTEEPDYDYLIGAFQSALR</sequence>
<dbReference type="HOGENOM" id="CLU_983721_0_0_1"/>
<dbReference type="AlphaFoldDB" id="W4JXR5"/>
<evidence type="ECO:0000313" key="3">
    <source>
        <dbReference type="Proteomes" id="UP000030671"/>
    </source>
</evidence>
<dbReference type="Proteomes" id="UP000030671">
    <property type="component" value="Unassembled WGS sequence"/>
</dbReference>